<dbReference type="InterPro" id="IPR027304">
    <property type="entry name" value="Trigger_fact/SurA_dom_sf"/>
</dbReference>
<evidence type="ECO:0000256" key="4">
    <source>
        <dbReference type="ARBA" id="ARBA00022692"/>
    </source>
</evidence>
<comment type="subcellular location">
    <subcellularLocation>
        <location evidence="1">Cell inner membrane</location>
        <topology evidence="1">Single-pass type II membrane protein</topology>
        <orientation evidence="1">Periplasmic side</orientation>
    </subcellularLocation>
</comment>
<protein>
    <recommendedName>
        <fullName evidence="10">Periplasmic chaperone PpiD</fullName>
    </recommendedName>
    <alternativeName>
        <fullName evidence="11">Periplasmic folding chaperone</fullName>
    </alternativeName>
</protein>
<evidence type="ECO:0000256" key="6">
    <source>
        <dbReference type="ARBA" id="ARBA00023136"/>
    </source>
</evidence>
<dbReference type="PANTHER" id="PTHR47529:SF1">
    <property type="entry name" value="PERIPLASMIC CHAPERONE PPID"/>
    <property type="match status" value="1"/>
</dbReference>
<evidence type="ECO:0000256" key="12">
    <source>
        <dbReference type="PROSITE-ProRule" id="PRU00278"/>
    </source>
</evidence>
<dbReference type="PROSITE" id="PS50198">
    <property type="entry name" value="PPIC_PPIASE_2"/>
    <property type="match status" value="1"/>
</dbReference>
<comment type="caution">
    <text evidence="14">The sequence shown here is derived from an EMBL/GenBank/DDBJ whole genome shotgun (WGS) entry which is preliminary data.</text>
</comment>
<evidence type="ECO:0000256" key="8">
    <source>
        <dbReference type="ARBA" id="ARBA00023235"/>
    </source>
</evidence>
<dbReference type="InterPro" id="IPR000297">
    <property type="entry name" value="PPIase_PpiC"/>
</dbReference>
<keyword evidence="2" id="KW-1003">Cell membrane</keyword>
<dbReference type="SUPFAM" id="SSF109998">
    <property type="entry name" value="Triger factor/SurA peptide-binding domain-like"/>
    <property type="match status" value="1"/>
</dbReference>
<dbReference type="PANTHER" id="PTHR47529">
    <property type="entry name" value="PEPTIDYL-PROLYL CIS-TRANS ISOMERASE D"/>
    <property type="match status" value="1"/>
</dbReference>
<sequence>MLDFIRRHSRLLMILLFVLGMPSFLFSVVADQGFSVTEDRIATINKQNITQSEFNHSWTNRLHELRTSQGANFDIAQVDTPAAREAWLNGLIDAMVIQETAIQDKFSAPESLVRQTIAQLPQAQENGRFSMDAYNRFLTGIGASALQYENSVRRNEAIGLVINPIADSVVMPAKTVKALGDAMSEERQVRLRWFNNEAFINGIQVSEEELSKWYEENKTSFEIPEYVNLDYILLNQEAAVAQVNTPSDAELESYYQSNIRRFSEVERRHIRHIQVDTLEKAQEVALKAKQDPTQFEALAKEYSLDNGTKNTGGDLGLLQRGQISTIDEAVFTPKETGITDPIQLGNNYHVFQIVSIQGGTVKPFAEVKEEIAKEVRLQLASDRFATMATDLTRLAQENHDSLQAIADALGLKVQQVDGISRSGLLPKAQAGAKAALGSEVERFFTLPRVREDVFSAEMFTQGLNSGVIEASPAELLVIRIRDKVEKHIPPLAKVTQQASFMMLNEKAHALAEQTGQKVLEQAQLDQTQEGFGTAVGISRFTTNLPEALLNQIMTAPVDKLPHYIGLSVNNAYVIARIEGVTADKQDLKDLFTQYQAPMLDVVLGNEVSKDFTANLRKMHKVEILPLAKTLLEEEQQ</sequence>
<name>A0A6L9Y579_9BURK</name>
<keyword evidence="15" id="KW-1185">Reference proteome</keyword>
<dbReference type="Pfam" id="PF13624">
    <property type="entry name" value="SurA_N_3"/>
    <property type="match status" value="1"/>
</dbReference>
<dbReference type="InterPro" id="IPR046357">
    <property type="entry name" value="PPIase_dom_sf"/>
</dbReference>
<evidence type="ECO:0000256" key="10">
    <source>
        <dbReference type="ARBA" id="ARBA00040743"/>
    </source>
</evidence>
<evidence type="ECO:0000259" key="13">
    <source>
        <dbReference type="PROSITE" id="PS50198"/>
    </source>
</evidence>
<organism evidence="14 15">
    <name type="scientific">Pelistega ratti</name>
    <dbReference type="NCBI Taxonomy" id="2652177"/>
    <lineage>
        <taxon>Bacteria</taxon>
        <taxon>Pseudomonadati</taxon>
        <taxon>Pseudomonadota</taxon>
        <taxon>Betaproteobacteria</taxon>
        <taxon>Burkholderiales</taxon>
        <taxon>Alcaligenaceae</taxon>
        <taxon>Pelistega</taxon>
    </lineage>
</organism>
<evidence type="ECO:0000256" key="2">
    <source>
        <dbReference type="ARBA" id="ARBA00022475"/>
    </source>
</evidence>
<dbReference type="Proteomes" id="UP000477651">
    <property type="component" value="Unassembled WGS sequence"/>
</dbReference>
<dbReference type="GO" id="GO:0003755">
    <property type="term" value="F:peptidyl-prolyl cis-trans isomerase activity"/>
    <property type="evidence" value="ECO:0007669"/>
    <property type="project" value="UniProtKB-KW"/>
</dbReference>
<evidence type="ECO:0000313" key="15">
    <source>
        <dbReference type="Proteomes" id="UP000477651"/>
    </source>
</evidence>
<keyword evidence="8 12" id="KW-0413">Isomerase</keyword>
<dbReference type="EMBL" id="JAAGYR010000005">
    <property type="protein sequence ID" value="NEN75416.1"/>
    <property type="molecule type" value="Genomic_DNA"/>
</dbReference>
<dbReference type="GO" id="GO:0005886">
    <property type="term" value="C:plasma membrane"/>
    <property type="evidence" value="ECO:0007669"/>
    <property type="project" value="UniProtKB-SubCell"/>
</dbReference>
<feature type="domain" description="PpiC" evidence="13">
    <location>
        <begin position="265"/>
        <end position="355"/>
    </location>
</feature>
<keyword evidence="3" id="KW-0997">Cell inner membrane</keyword>
<reference evidence="14 15" key="1">
    <citation type="submission" date="2020-02" db="EMBL/GenBank/DDBJ databases">
        <title>Pelistega sp. NLN82 were isolated from wild rodents of the Hainan Island.</title>
        <authorList>
            <person name="Niu N."/>
            <person name="Zhou J."/>
        </authorList>
    </citation>
    <scope>NUCLEOTIDE SEQUENCE [LARGE SCALE GENOMIC DNA]</scope>
    <source>
        <strain evidence="14 15">NLN82</strain>
    </source>
</reference>
<keyword evidence="7" id="KW-0143">Chaperone</keyword>
<evidence type="ECO:0000313" key="14">
    <source>
        <dbReference type="EMBL" id="NEN75416.1"/>
    </source>
</evidence>
<dbReference type="SUPFAM" id="SSF54534">
    <property type="entry name" value="FKBP-like"/>
    <property type="match status" value="1"/>
</dbReference>
<dbReference type="Gene3D" id="3.10.50.40">
    <property type="match status" value="1"/>
</dbReference>
<dbReference type="RefSeq" id="WP_163764091.1">
    <property type="nucleotide sequence ID" value="NZ_JAAGYR010000005.1"/>
</dbReference>
<accession>A0A6L9Y579</accession>
<keyword evidence="12" id="KW-0697">Rotamase</keyword>
<dbReference type="Pfam" id="PF13145">
    <property type="entry name" value="Rotamase_2"/>
    <property type="match status" value="1"/>
</dbReference>
<keyword evidence="4" id="KW-0812">Transmembrane</keyword>
<evidence type="ECO:0000256" key="5">
    <source>
        <dbReference type="ARBA" id="ARBA00022989"/>
    </source>
</evidence>
<evidence type="ECO:0000256" key="1">
    <source>
        <dbReference type="ARBA" id="ARBA00004382"/>
    </source>
</evidence>
<evidence type="ECO:0000256" key="7">
    <source>
        <dbReference type="ARBA" id="ARBA00023186"/>
    </source>
</evidence>
<evidence type="ECO:0000256" key="3">
    <source>
        <dbReference type="ARBA" id="ARBA00022519"/>
    </source>
</evidence>
<gene>
    <name evidence="14" type="ORF">F9B74_03625</name>
</gene>
<dbReference type="AlphaFoldDB" id="A0A6L9Y579"/>
<evidence type="ECO:0000256" key="9">
    <source>
        <dbReference type="ARBA" id="ARBA00038408"/>
    </source>
</evidence>
<comment type="similarity">
    <text evidence="9">Belongs to the PpiD chaperone family.</text>
</comment>
<proteinExistence type="inferred from homology"/>
<dbReference type="Gene3D" id="1.10.4030.10">
    <property type="entry name" value="Porin chaperone SurA, peptide-binding domain"/>
    <property type="match status" value="1"/>
</dbReference>
<evidence type="ECO:0000256" key="11">
    <source>
        <dbReference type="ARBA" id="ARBA00042775"/>
    </source>
</evidence>
<keyword evidence="6" id="KW-0472">Membrane</keyword>
<dbReference type="PROSITE" id="PS01096">
    <property type="entry name" value="PPIC_PPIASE_1"/>
    <property type="match status" value="1"/>
</dbReference>
<dbReference type="InterPro" id="IPR052029">
    <property type="entry name" value="PpiD_chaperone"/>
</dbReference>
<dbReference type="InterPro" id="IPR023058">
    <property type="entry name" value="PPIase_PpiC_CS"/>
</dbReference>
<keyword evidence="5" id="KW-1133">Transmembrane helix</keyword>